<dbReference type="Proteomes" id="UP000075420">
    <property type="component" value="Unassembled WGS sequence"/>
</dbReference>
<reference evidence="5 6" key="1">
    <citation type="submission" date="2014-02" db="EMBL/GenBank/DDBJ databases">
        <title>The small core and large imbalanced accessory genome model reveals a collaborative survival strategy of Sorangium cellulosum strains in nature.</title>
        <authorList>
            <person name="Han K."/>
            <person name="Peng R."/>
            <person name="Blom J."/>
            <person name="Li Y.-Z."/>
        </authorList>
    </citation>
    <scope>NUCLEOTIDE SEQUENCE [LARGE SCALE GENOMIC DNA]</scope>
    <source>
        <strain evidence="5 6">So0157-25</strain>
    </source>
</reference>
<keyword evidence="1" id="KW-0328">Glycosyltransferase</keyword>
<dbReference type="GO" id="GO:0016757">
    <property type="term" value="F:glycosyltransferase activity"/>
    <property type="evidence" value="ECO:0007669"/>
    <property type="project" value="UniProtKB-KW"/>
</dbReference>
<dbReference type="CDD" id="cd03801">
    <property type="entry name" value="GT4_PimA-like"/>
    <property type="match status" value="1"/>
</dbReference>
<protein>
    <submittedName>
        <fullName evidence="5">Glycosyltransferase</fullName>
    </submittedName>
</protein>
<dbReference type="PANTHER" id="PTHR12526">
    <property type="entry name" value="GLYCOSYLTRANSFERASE"/>
    <property type="match status" value="1"/>
</dbReference>
<evidence type="ECO:0000256" key="2">
    <source>
        <dbReference type="ARBA" id="ARBA00022679"/>
    </source>
</evidence>
<keyword evidence="2 5" id="KW-0808">Transferase</keyword>
<organism evidence="5 6">
    <name type="scientific">Sorangium cellulosum</name>
    <name type="common">Polyangium cellulosum</name>
    <dbReference type="NCBI Taxonomy" id="56"/>
    <lineage>
        <taxon>Bacteria</taxon>
        <taxon>Pseudomonadati</taxon>
        <taxon>Myxococcota</taxon>
        <taxon>Polyangia</taxon>
        <taxon>Polyangiales</taxon>
        <taxon>Polyangiaceae</taxon>
        <taxon>Sorangium</taxon>
    </lineage>
</organism>
<gene>
    <name evidence="5" type="ORF">BE08_24425</name>
</gene>
<feature type="domain" description="Glycosyltransferase subfamily 4-like N-terminal" evidence="4">
    <location>
        <begin position="18"/>
        <end position="162"/>
    </location>
</feature>
<dbReference type="PANTHER" id="PTHR12526:SF510">
    <property type="entry name" value="D-INOSITOL 3-PHOSPHATE GLYCOSYLTRANSFERASE"/>
    <property type="match status" value="1"/>
</dbReference>
<sequence length="383" mass="41003">MGTSTLRIVHAVSSLNGGGMEHFVLRLAEAQRRHGHDASILALRGGPLEDLARQRALQVTVLRGRLPARVGLAALAFARARPHIIHAHNPTSLHYATVGKLLTRARLVFTDHAQTRGIIRVPSRFEWRETDAVVGCSQDTADKSGAVGIASNISVIHNGIDITPARRTREEVRAELGLDAGAPPEAAPSGADPSGAASPPSASGGVFVGIMPAAFHPVKGHDVLLRALARLRDRGVAVTVLVVGDGDERDRIHGLARELGVDGKEARFLGFRKDVPDLLVGADFFVLPSRDEGLPLAVLEAMARRLPVVVTPVGGVPEVVRDGEHGLLVPVDDHDALAGAIERLARDRALGRRLGEAGHARVRDDFSFEKMTRKYEQLYLGLT</sequence>
<dbReference type="Gene3D" id="3.40.50.2000">
    <property type="entry name" value="Glycogen Phosphorylase B"/>
    <property type="match status" value="2"/>
</dbReference>
<feature type="region of interest" description="Disordered" evidence="3">
    <location>
        <begin position="179"/>
        <end position="201"/>
    </location>
</feature>
<dbReference type="Pfam" id="PF13692">
    <property type="entry name" value="Glyco_trans_1_4"/>
    <property type="match status" value="1"/>
</dbReference>
<comment type="caution">
    <text evidence="5">The sequence shown here is derived from an EMBL/GenBank/DDBJ whole genome shotgun (WGS) entry which is preliminary data.</text>
</comment>
<dbReference type="AlphaFoldDB" id="A0A150P8Z0"/>
<evidence type="ECO:0000256" key="3">
    <source>
        <dbReference type="SAM" id="MobiDB-lite"/>
    </source>
</evidence>
<evidence type="ECO:0000256" key="1">
    <source>
        <dbReference type="ARBA" id="ARBA00022676"/>
    </source>
</evidence>
<dbReference type="InterPro" id="IPR028098">
    <property type="entry name" value="Glyco_trans_4-like_N"/>
</dbReference>
<evidence type="ECO:0000313" key="5">
    <source>
        <dbReference type="EMBL" id="KYF52162.1"/>
    </source>
</evidence>
<dbReference type="Pfam" id="PF13439">
    <property type="entry name" value="Glyco_transf_4"/>
    <property type="match status" value="1"/>
</dbReference>
<evidence type="ECO:0000313" key="6">
    <source>
        <dbReference type="Proteomes" id="UP000075420"/>
    </source>
</evidence>
<dbReference type="SUPFAM" id="SSF53756">
    <property type="entry name" value="UDP-Glycosyltransferase/glycogen phosphorylase"/>
    <property type="match status" value="1"/>
</dbReference>
<feature type="compositionally biased region" description="Low complexity" evidence="3">
    <location>
        <begin position="180"/>
        <end position="201"/>
    </location>
</feature>
<evidence type="ECO:0000259" key="4">
    <source>
        <dbReference type="Pfam" id="PF13439"/>
    </source>
</evidence>
<name>A0A150P8Z0_SORCE</name>
<dbReference type="EMBL" id="JELY01002568">
    <property type="protein sequence ID" value="KYF52162.1"/>
    <property type="molecule type" value="Genomic_DNA"/>
</dbReference>
<proteinExistence type="predicted"/>
<accession>A0A150P8Z0</accession>